<dbReference type="InterPro" id="IPR029044">
    <property type="entry name" value="Nucleotide-diphossugar_trans"/>
</dbReference>
<dbReference type="Proteomes" id="UP000013378">
    <property type="component" value="Unassembled WGS sequence"/>
</dbReference>
<sequence>MINTIVLAGRSNIKLQNKMNKALVNIKGKPMISYVIDALKHSKVVDQIVVVGEPKDFENIDLKYVDKIIKCRDSILDNIIVGLNYFKSDNKVMITTSDIPLLTGEAVKDFVDRSLETDADLYYPIINKNICVQKYPDAKRTYARLKEGLFTGGNMFIVNPSIVDSTIDVAKKMIEYRKNPLKMSRVLGFKFLLKFSTGKVSIKTAEQRVSELLGIQPKAIISDYAEIGNDVDKPEDIEMTEKYIWLER</sequence>
<accession>R1CYN0</accession>
<dbReference type="PANTHER" id="PTHR19136">
    <property type="entry name" value="MOLYBDENUM COFACTOR GUANYLYLTRANSFERASE"/>
    <property type="match status" value="1"/>
</dbReference>
<protein>
    <recommendedName>
        <fullName evidence="2">MobA-like NTP transferase domain-containing protein</fullName>
    </recommendedName>
</protein>
<dbReference type="SUPFAM" id="SSF53448">
    <property type="entry name" value="Nucleotide-diphospho-sugar transferases"/>
    <property type="match status" value="1"/>
</dbReference>
<dbReference type="OrthoDB" id="159246at2"/>
<organism evidence="3 4">
    <name type="scientific">Caldisalinibacter kiritimatiensis</name>
    <dbReference type="NCBI Taxonomy" id="1304284"/>
    <lineage>
        <taxon>Bacteria</taxon>
        <taxon>Bacillati</taxon>
        <taxon>Bacillota</taxon>
        <taxon>Tissierellia</taxon>
        <taxon>Tissierellales</taxon>
        <taxon>Thermohalobacteraceae</taxon>
        <taxon>Caldisalinibacter</taxon>
    </lineage>
</organism>
<comment type="caution">
    <text evidence="3">The sequence shown here is derived from an EMBL/GenBank/DDBJ whole genome shotgun (WGS) entry which is preliminary data.</text>
</comment>
<evidence type="ECO:0000313" key="4">
    <source>
        <dbReference type="Proteomes" id="UP000013378"/>
    </source>
</evidence>
<dbReference type="STRING" id="1304284.L21TH_0230"/>
<dbReference type="Pfam" id="PF12804">
    <property type="entry name" value="NTP_transf_3"/>
    <property type="match status" value="1"/>
</dbReference>
<dbReference type="Gene3D" id="3.90.550.10">
    <property type="entry name" value="Spore Coat Polysaccharide Biosynthesis Protein SpsA, Chain A"/>
    <property type="match status" value="1"/>
</dbReference>
<name>R1CYN0_9FIRM</name>
<keyword evidence="1" id="KW-0808">Transferase</keyword>
<evidence type="ECO:0000313" key="3">
    <source>
        <dbReference type="EMBL" id="EOD01689.1"/>
    </source>
</evidence>
<evidence type="ECO:0000259" key="2">
    <source>
        <dbReference type="Pfam" id="PF12804"/>
    </source>
</evidence>
<dbReference type="PANTHER" id="PTHR19136:SF81">
    <property type="entry name" value="MOLYBDENUM COFACTOR GUANYLYLTRANSFERASE"/>
    <property type="match status" value="1"/>
</dbReference>
<reference evidence="3 4" key="1">
    <citation type="journal article" date="2015" name="Geomicrobiol. J.">
        <title>Caldisalinibacter kiritimatiensis gen. nov., sp. nov., a moderately thermohalophilic thiosulfate-reducing bacterium from a hypersaline microbial mat.</title>
        <authorList>
            <person name="Ben Hania W."/>
            <person name="Joseph M."/>
            <person name="Fiebig A."/>
            <person name="Bunk B."/>
            <person name="Klenk H.-P."/>
            <person name="Fardeau M.-L."/>
            <person name="Spring S."/>
        </authorList>
    </citation>
    <scope>NUCLEOTIDE SEQUENCE [LARGE SCALE GENOMIC DNA]</scope>
    <source>
        <strain evidence="3 4">L21-TH-D2</strain>
    </source>
</reference>
<evidence type="ECO:0000256" key="1">
    <source>
        <dbReference type="ARBA" id="ARBA00022679"/>
    </source>
</evidence>
<keyword evidence="4" id="KW-1185">Reference proteome</keyword>
<dbReference type="AlphaFoldDB" id="R1CYN0"/>
<dbReference type="EMBL" id="ARZA01000039">
    <property type="protein sequence ID" value="EOD01689.1"/>
    <property type="molecule type" value="Genomic_DNA"/>
</dbReference>
<feature type="domain" description="MobA-like NTP transferase" evidence="2">
    <location>
        <begin position="5"/>
        <end position="128"/>
    </location>
</feature>
<dbReference type="eggNOG" id="COG0746">
    <property type="taxonomic scope" value="Bacteria"/>
</dbReference>
<dbReference type="InterPro" id="IPR025877">
    <property type="entry name" value="MobA-like_NTP_Trfase"/>
</dbReference>
<dbReference type="RefSeq" id="WP_006307009.1">
    <property type="nucleotide sequence ID" value="NZ_ARZA01000039.1"/>
</dbReference>
<dbReference type="GO" id="GO:0016779">
    <property type="term" value="F:nucleotidyltransferase activity"/>
    <property type="evidence" value="ECO:0007669"/>
    <property type="project" value="UniProtKB-ARBA"/>
</dbReference>
<proteinExistence type="predicted"/>
<gene>
    <name evidence="3" type="ORF">L21TH_0230</name>
</gene>